<keyword evidence="2" id="KW-0732">Signal</keyword>
<evidence type="ECO:0000256" key="1">
    <source>
        <dbReference type="SAM" id="MobiDB-lite"/>
    </source>
</evidence>
<proteinExistence type="predicted"/>
<protein>
    <recommendedName>
        <fullName evidence="5">P-type conjugative transfer protein TrbG</fullName>
    </recommendedName>
</protein>
<evidence type="ECO:0008006" key="5">
    <source>
        <dbReference type="Google" id="ProtNLM"/>
    </source>
</evidence>
<keyword evidence="4" id="KW-1185">Reference proteome</keyword>
<feature type="region of interest" description="Disordered" evidence="1">
    <location>
        <begin position="20"/>
        <end position="72"/>
    </location>
</feature>
<organism evidence="3 4">
    <name type="scientific">Labrys okinawensis</name>
    <dbReference type="NCBI Taxonomy" id="346911"/>
    <lineage>
        <taxon>Bacteria</taxon>
        <taxon>Pseudomonadati</taxon>
        <taxon>Pseudomonadota</taxon>
        <taxon>Alphaproteobacteria</taxon>
        <taxon>Hyphomicrobiales</taxon>
        <taxon>Xanthobacteraceae</taxon>
        <taxon>Labrys</taxon>
    </lineage>
</organism>
<name>A0A2S9Q4L2_9HYPH</name>
<accession>A0A2S9Q4L2</accession>
<feature type="signal peptide" evidence="2">
    <location>
        <begin position="1"/>
        <end position="23"/>
    </location>
</feature>
<evidence type="ECO:0000256" key="2">
    <source>
        <dbReference type="SAM" id="SignalP"/>
    </source>
</evidence>
<dbReference type="OrthoDB" id="8163842at2"/>
<dbReference type="PROSITE" id="PS51257">
    <property type="entry name" value="PROKAR_LIPOPROTEIN"/>
    <property type="match status" value="1"/>
</dbReference>
<gene>
    <name evidence="3" type="ORF">C5L14_27540</name>
</gene>
<dbReference type="EMBL" id="PUEJ01000014">
    <property type="protein sequence ID" value="PRH84299.1"/>
    <property type="molecule type" value="Genomic_DNA"/>
</dbReference>
<dbReference type="AlphaFoldDB" id="A0A2S9Q4L2"/>
<comment type="caution">
    <text evidence="3">The sequence shown here is derived from an EMBL/GenBank/DDBJ whole genome shotgun (WGS) entry which is preliminary data.</text>
</comment>
<dbReference type="Proteomes" id="UP000237682">
    <property type="component" value="Unassembled WGS sequence"/>
</dbReference>
<feature type="compositionally biased region" description="Basic and acidic residues" evidence="1">
    <location>
        <begin position="51"/>
        <end position="72"/>
    </location>
</feature>
<reference evidence="3 4" key="1">
    <citation type="submission" date="2018-02" db="EMBL/GenBank/DDBJ databases">
        <title>Whole genome sequencing of endophytic bacterium.</title>
        <authorList>
            <person name="Eedara R."/>
            <person name="Podile A.R."/>
        </authorList>
    </citation>
    <scope>NUCLEOTIDE SEQUENCE [LARGE SCALE GENOMIC DNA]</scope>
    <source>
        <strain evidence="3 4">RP1T</strain>
    </source>
</reference>
<evidence type="ECO:0000313" key="4">
    <source>
        <dbReference type="Proteomes" id="UP000237682"/>
    </source>
</evidence>
<feature type="chain" id="PRO_5015633926" description="P-type conjugative transfer protein TrbG" evidence="2">
    <location>
        <begin position="24"/>
        <end position="72"/>
    </location>
</feature>
<dbReference type="RefSeq" id="WP_105865262.1">
    <property type="nucleotide sequence ID" value="NZ_PUEJ01000014.1"/>
</dbReference>
<sequence>MKIAIPTALAVALSACAPPPKLAVGPDPSNPDTPVPRLHYTPVTSGTLDFRPVEPRPWVERNDRVAPKREGQ</sequence>
<evidence type="ECO:0000313" key="3">
    <source>
        <dbReference type="EMBL" id="PRH84299.1"/>
    </source>
</evidence>